<dbReference type="InterPro" id="IPR011990">
    <property type="entry name" value="TPR-like_helical_dom_sf"/>
</dbReference>
<dbReference type="GO" id="GO:0035721">
    <property type="term" value="P:intraciliary retrograde transport"/>
    <property type="evidence" value="ECO:0007669"/>
    <property type="project" value="TreeGrafter"/>
</dbReference>
<dbReference type="EMBL" id="SUNJ01014743">
    <property type="protein sequence ID" value="TPP56260.1"/>
    <property type="molecule type" value="Genomic_DNA"/>
</dbReference>
<dbReference type="STRING" id="46835.A0A504YDY4"/>
<proteinExistence type="predicted"/>
<sequence>MKYYYRDCLAYIFQTDSHLVCAPRSTFFSTVTNNTINNNVPVMSLKEQEFWANLFYFIREGYPHHAVEYAEKEQKKYSTDPLVKLHLAIALGNEGKLQDCIKHFSEIKENEEYALSCYVSLVTMSKRCKNYDSIAVKQYEAKIREIRRHASDMSLYYTALCLFLCQKYEKARDYCEKALKANLLCREILSLNGWIDLMSKDENLQKKAIRYFEDPSNDEEALNLQCLMGKAKYFQICNSVTSALDKINIAVVHFPTFLPALIEKMKLQLGAQDWDQAMDTSQRCLSIERTCVDAIVFQLLYLLCKTGDRNEGKRKVDELANSLDTSEPFSAEIYARNSRLFSTLCGREQTILQKLCKLAEKALSLAPTDSRYAVNMGRILVLQDRSKEAIRHFQMTLETSDSSVTGLQGIIQCQLVQGMLSEAGTQLEFLRELEPTIGKSAELSFLSAVLARKQGAPKQQVVNLLDEAFELHSKRCQNLQLGFDYFEALNVDFIVQLVKEYLYQAPQQPPASMWLPGACRRQE</sequence>
<dbReference type="GO" id="GO:0061512">
    <property type="term" value="P:protein localization to cilium"/>
    <property type="evidence" value="ECO:0007669"/>
    <property type="project" value="TreeGrafter"/>
</dbReference>
<comment type="caution">
    <text evidence="3">The sequence shown here is derived from an EMBL/GenBank/DDBJ whole genome shotgun (WGS) entry which is preliminary data.</text>
</comment>
<dbReference type="PANTHER" id="PTHR14699:SF0">
    <property type="entry name" value="TETRATRICOPEPTIDE REPEAT PROTEIN 21 HOMOLOG"/>
    <property type="match status" value="1"/>
</dbReference>
<gene>
    <name evidence="3" type="ORF">FGIG_01797</name>
</gene>
<accession>A0A504YDY4</accession>
<dbReference type="GO" id="GO:0030991">
    <property type="term" value="C:intraciliary transport particle A"/>
    <property type="evidence" value="ECO:0007669"/>
    <property type="project" value="TreeGrafter"/>
</dbReference>
<feature type="domain" description="Tetratricopeptide repeat protein 21A/21B second ARM" evidence="1">
    <location>
        <begin position="315"/>
        <end position="511"/>
    </location>
</feature>
<dbReference type="GO" id="GO:0005929">
    <property type="term" value="C:cilium"/>
    <property type="evidence" value="ECO:0007669"/>
    <property type="project" value="GOC"/>
</dbReference>
<reference evidence="3 4" key="1">
    <citation type="submission" date="2019-04" db="EMBL/GenBank/DDBJ databases">
        <title>Annotation for the trematode Fasciola gigantica.</title>
        <authorList>
            <person name="Choi Y.-J."/>
        </authorList>
    </citation>
    <scope>NUCLEOTIDE SEQUENCE [LARGE SCALE GENOMIC DNA]</scope>
    <source>
        <strain evidence="3">Uganda_cow_1</strain>
    </source>
</reference>
<dbReference type="AlphaFoldDB" id="A0A504YDY4"/>
<feature type="domain" description="Tetratricopeptide repeat protein 21A/21B N-terminal ARM repeat" evidence="2">
    <location>
        <begin position="55"/>
        <end position="278"/>
    </location>
</feature>
<dbReference type="Proteomes" id="UP000316759">
    <property type="component" value="Unassembled WGS sequence"/>
</dbReference>
<organism evidence="3 4">
    <name type="scientific">Fasciola gigantica</name>
    <name type="common">Giant liver fluke</name>
    <dbReference type="NCBI Taxonomy" id="46835"/>
    <lineage>
        <taxon>Eukaryota</taxon>
        <taxon>Metazoa</taxon>
        <taxon>Spiralia</taxon>
        <taxon>Lophotrochozoa</taxon>
        <taxon>Platyhelminthes</taxon>
        <taxon>Trematoda</taxon>
        <taxon>Digenea</taxon>
        <taxon>Plagiorchiida</taxon>
        <taxon>Echinostomata</taxon>
        <taxon>Echinostomatoidea</taxon>
        <taxon>Fasciolidae</taxon>
        <taxon>Fasciola</taxon>
    </lineage>
</organism>
<dbReference type="InterPro" id="IPR056833">
    <property type="entry name" value="ARM_TT21_N"/>
</dbReference>
<dbReference type="Gene3D" id="1.25.40.10">
    <property type="entry name" value="Tetratricopeptide repeat domain"/>
    <property type="match status" value="1"/>
</dbReference>
<evidence type="ECO:0000259" key="1">
    <source>
        <dbReference type="Pfam" id="PF25060"/>
    </source>
</evidence>
<dbReference type="Pfam" id="PF25060">
    <property type="entry name" value="ARM_TT21_2nd"/>
    <property type="match status" value="1"/>
</dbReference>
<dbReference type="OrthoDB" id="10259630at2759"/>
<dbReference type="Pfam" id="PF25062">
    <property type="entry name" value="ARM_TT21_N"/>
    <property type="match status" value="1"/>
</dbReference>
<dbReference type="InterPro" id="IPR056832">
    <property type="entry name" value="ARM_TT21_2nd"/>
</dbReference>
<name>A0A504YDY4_FASGI</name>
<dbReference type="InterPro" id="IPR040364">
    <property type="entry name" value="TTC21A/TTC21B"/>
</dbReference>
<protein>
    <submittedName>
        <fullName evidence="3">Uncharacterized protein</fullName>
    </submittedName>
</protein>
<dbReference type="PANTHER" id="PTHR14699">
    <property type="entry name" value="STI2 PROTEIN-RELATED"/>
    <property type="match status" value="1"/>
</dbReference>
<evidence type="ECO:0000313" key="4">
    <source>
        <dbReference type="Proteomes" id="UP000316759"/>
    </source>
</evidence>
<evidence type="ECO:0000259" key="2">
    <source>
        <dbReference type="Pfam" id="PF25062"/>
    </source>
</evidence>
<dbReference type="SUPFAM" id="SSF48452">
    <property type="entry name" value="TPR-like"/>
    <property type="match status" value="2"/>
</dbReference>
<evidence type="ECO:0000313" key="3">
    <source>
        <dbReference type="EMBL" id="TPP56260.1"/>
    </source>
</evidence>
<keyword evidence="4" id="KW-1185">Reference proteome</keyword>